<gene>
    <name evidence="1" type="ORF">TTHERM_00128780</name>
</gene>
<dbReference type="AlphaFoldDB" id="I7MED3"/>
<dbReference type="GeneID" id="7839735"/>
<evidence type="ECO:0000313" key="2">
    <source>
        <dbReference type="Proteomes" id="UP000009168"/>
    </source>
</evidence>
<dbReference type="RefSeq" id="XP_001016359.2">
    <property type="nucleotide sequence ID" value="XM_001016359.2"/>
</dbReference>
<reference evidence="2" key="1">
    <citation type="journal article" date="2006" name="PLoS Biol.">
        <title>Macronuclear genome sequence of the ciliate Tetrahymena thermophila, a model eukaryote.</title>
        <authorList>
            <person name="Eisen J.A."/>
            <person name="Coyne R.S."/>
            <person name="Wu M."/>
            <person name="Wu D."/>
            <person name="Thiagarajan M."/>
            <person name="Wortman J.R."/>
            <person name="Badger J.H."/>
            <person name="Ren Q."/>
            <person name="Amedeo P."/>
            <person name="Jones K.M."/>
            <person name="Tallon L.J."/>
            <person name="Delcher A.L."/>
            <person name="Salzberg S.L."/>
            <person name="Silva J.C."/>
            <person name="Haas B.J."/>
            <person name="Majoros W.H."/>
            <person name="Farzad M."/>
            <person name="Carlton J.M."/>
            <person name="Smith R.K. Jr."/>
            <person name="Garg J."/>
            <person name="Pearlman R.E."/>
            <person name="Karrer K.M."/>
            <person name="Sun L."/>
            <person name="Manning G."/>
            <person name="Elde N.C."/>
            <person name="Turkewitz A.P."/>
            <person name="Asai D.J."/>
            <person name="Wilkes D.E."/>
            <person name="Wang Y."/>
            <person name="Cai H."/>
            <person name="Collins K."/>
            <person name="Stewart B.A."/>
            <person name="Lee S.R."/>
            <person name="Wilamowska K."/>
            <person name="Weinberg Z."/>
            <person name="Ruzzo W.L."/>
            <person name="Wloga D."/>
            <person name="Gaertig J."/>
            <person name="Frankel J."/>
            <person name="Tsao C.-C."/>
            <person name="Gorovsky M.A."/>
            <person name="Keeling P.J."/>
            <person name="Waller R.F."/>
            <person name="Patron N.J."/>
            <person name="Cherry J.M."/>
            <person name="Stover N.A."/>
            <person name="Krieger C.J."/>
            <person name="del Toro C."/>
            <person name="Ryder H.F."/>
            <person name="Williamson S.C."/>
            <person name="Barbeau R.A."/>
            <person name="Hamilton E.P."/>
            <person name="Orias E."/>
        </authorList>
    </citation>
    <scope>NUCLEOTIDE SEQUENCE [LARGE SCALE GENOMIC DNA]</scope>
    <source>
        <strain evidence="2">SB210</strain>
    </source>
</reference>
<proteinExistence type="predicted"/>
<accession>I7MED3</accession>
<dbReference type="InParanoid" id="I7MED3"/>
<sequence>MKKVTKYKSFPEFFFSCNSQNSSNSYSDYIKCHYDAQLIHEKSYFKSDLNTELYGIQMIVFVIEDSNQNQCHIWNEQKAVLMNAEKISFRFNHLIVLINLKRAASLNEDMFNFLIDNIYLCFFQLLQRLKKKGIYSIELNNVLKNMLMQKKGLRYCEKLIQFIFFKSNQNPFIYLSAFTDNLIVYSHDQNVQTEIQLVLLDKTDYFDNFIHSKQKCFQLQFVNLQQYTQYLEQKKQNENVLSVDHIRFLFMKELTGKIKSLNFQDSSEQESDQLFWFQMDNYSEQLLQVIAALNNTSYSEKFLQKMTICININHRDIKNLFKYSNEHNKIQQICKEIYQHALEMICSSDS</sequence>
<dbReference type="KEGG" id="tet:TTHERM_00128780"/>
<keyword evidence="2" id="KW-1185">Reference proteome</keyword>
<name>I7MED3_TETTS</name>
<organism evidence="1 2">
    <name type="scientific">Tetrahymena thermophila (strain SB210)</name>
    <dbReference type="NCBI Taxonomy" id="312017"/>
    <lineage>
        <taxon>Eukaryota</taxon>
        <taxon>Sar</taxon>
        <taxon>Alveolata</taxon>
        <taxon>Ciliophora</taxon>
        <taxon>Intramacronucleata</taxon>
        <taxon>Oligohymenophorea</taxon>
        <taxon>Hymenostomatida</taxon>
        <taxon>Tetrahymenina</taxon>
        <taxon>Tetrahymenidae</taxon>
        <taxon>Tetrahymena</taxon>
    </lineage>
</organism>
<dbReference type="EMBL" id="GG662699">
    <property type="protein sequence ID" value="EAR96114.2"/>
    <property type="molecule type" value="Genomic_DNA"/>
</dbReference>
<protein>
    <submittedName>
        <fullName evidence="1">Uncharacterized protein</fullName>
    </submittedName>
</protein>
<evidence type="ECO:0000313" key="1">
    <source>
        <dbReference type="EMBL" id="EAR96114.2"/>
    </source>
</evidence>
<dbReference type="Proteomes" id="UP000009168">
    <property type="component" value="Unassembled WGS sequence"/>
</dbReference>